<dbReference type="EMBL" id="SDEE01000119">
    <property type="protein sequence ID" value="RXW21152.1"/>
    <property type="molecule type" value="Genomic_DNA"/>
</dbReference>
<organism evidence="2 3">
    <name type="scientific">Candolleomyces aberdarensis</name>
    <dbReference type="NCBI Taxonomy" id="2316362"/>
    <lineage>
        <taxon>Eukaryota</taxon>
        <taxon>Fungi</taxon>
        <taxon>Dikarya</taxon>
        <taxon>Basidiomycota</taxon>
        <taxon>Agaricomycotina</taxon>
        <taxon>Agaricomycetes</taxon>
        <taxon>Agaricomycetidae</taxon>
        <taxon>Agaricales</taxon>
        <taxon>Agaricineae</taxon>
        <taxon>Psathyrellaceae</taxon>
        <taxon>Candolleomyces</taxon>
    </lineage>
</organism>
<evidence type="ECO:0000256" key="1">
    <source>
        <dbReference type="SAM" id="SignalP"/>
    </source>
</evidence>
<proteinExistence type="predicted"/>
<protein>
    <submittedName>
        <fullName evidence="2">Uncharacterized protein</fullName>
    </submittedName>
</protein>
<feature type="chain" id="PRO_5020809229" evidence="1">
    <location>
        <begin position="21"/>
        <end position="52"/>
    </location>
</feature>
<evidence type="ECO:0000313" key="2">
    <source>
        <dbReference type="EMBL" id="RXW21152.1"/>
    </source>
</evidence>
<gene>
    <name evidence="2" type="ORF">EST38_g4703</name>
</gene>
<sequence>MKFTLPALVTLVFVVLQVSAAPTGDTPPPPPSEEEPVYACANEAKVFTLRHN</sequence>
<evidence type="ECO:0000313" key="3">
    <source>
        <dbReference type="Proteomes" id="UP000290288"/>
    </source>
</evidence>
<dbReference type="Proteomes" id="UP000290288">
    <property type="component" value="Unassembled WGS sequence"/>
</dbReference>
<accession>A0A4Q2DPP8</accession>
<reference evidence="2 3" key="1">
    <citation type="submission" date="2019-01" db="EMBL/GenBank/DDBJ databases">
        <title>Draft genome sequence of Psathyrella aberdarensis IHI B618.</title>
        <authorList>
            <person name="Buettner E."/>
            <person name="Kellner H."/>
        </authorList>
    </citation>
    <scope>NUCLEOTIDE SEQUENCE [LARGE SCALE GENOMIC DNA]</scope>
    <source>
        <strain evidence="2 3">IHI B618</strain>
    </source>
</reference>
<feature type="signal peptide" evidence="1">
    <location>
        <begin position="1"/>
        <end position="20"/>
    </location>
</feature>
<keyword evidence="3" id="KW-1185">Reference proteome</keyword>
<keyword evidence="1" id="KW-0732">Signal</keyword>
<name>A0A4Q2DPP8_9AGAR</name>
<dbReference type="AlphaFoldDB" id="A0A4Q2DPP8"/>
<comment type="caution">
    <text evidence="2">The sequence shown here is derived from an EMBL/GenBank/DDBJ whole genome shotgun (WGS) entry which is preliminary data.</text>
</comment>